<dbReference type="EMBL" id="JACTNZ010000007">
    <property type="protein sequence ID" value="KAG5541389.1"/>
    <property type="molecule type" value="Genomic_DNA"/>
</dbReference>
<name>A0AAV6JP40_9ERIC</name>
<evidence type="ECO:0000313" key="4">
    <source>
        <dbReference type="Proteomes" id="UP000823749"/>
    </source>
</evidence>
<evidence type="ECO:0000256" key="1">
    <source>
        <dbReference type="SAM" id="MobiDB-lite"/>
    </source>
</evidence>
<dbReference type="InterPro" id="IPR059024">
    <property type="entry name" value="SYNRG_C"/>
</dbReference>
<keyword evidence="4" id="KW-1185">Reference proteome</keyword>
<accession>A0AAV6JP40</accession>
<feature type="region of interest" description="Disordered" evidence="1">
    <location>
        <begin position="1"/>
        <end position="88"/>
    </location>
</feature>
<protein>
    <recommendedName>
        <fullName evidence="2">Synergin gamma C-terminal domain-containing protein</fullName>
    </recommendedName>
</protein>
<evidence type="ECO:0000313" key="3">
    <source>
        <dbReference type="EMBL" id="KAG5541389.1"/>
    </source>
</evidence>
<proteinExistence type="predicted"/>
<feature type="domain" description="Synergin gamma C-terminal" evidence="2">
    <location>
        <begin position="918"/>
        <end position="1110"/>
    </location>
</feature>
<gene>
    <name evidence="3" type="ORF">RHGRI_021281</name>
</gene>
<comment type="caution">
    <text evidence="3">The sequence shown here is derived from an EMBL/GenBank/DDBJ whole genome shotgun (WGS) entry which is preliminary data.</text>
</comment>
<dbReference type="Pfam" id="PF25999">
    <property type="entry name" value="SYNRG_C"/>
    <property type="match status" value="1"/>
</dbReference>
<sequence length="1117" mass="121302">MVDSKAEEDDDEGFGDFTFASSDQINGRKPAISNDDDDWGDFVESPLRSAPPTGVFNAQSSKPSDPSGCFPDQSRSTTESALGRAESHWVKPRGALPLSLFGDAEQEEEESGAVGPPFKDSAVDIKYGTNIERVSDLCSQVEPVKAEKGFNLDSNRSDSNAIEKDPILNGTSALGMDSILNLFAGNNDIQSPQINTVSEVSQNMGSFSGSNNLQSPPISSVSGVSLDMDLFSVGNNLMSQQIKAVSGLSADSNGSDPNVIEKDSILKGASSLGMDSILDLFAGNNVIQSPQIDTASGVSQNMDLFSGSNNLQGEQIKAVNGLNAHSDFFGGQQIKVVSGFNSYSSGMNRNAELFFGSIGFDAISNGFSQDQLNNFETSNGLSSNLSASSPTTMGMDLYSDPLGGAEEFGGDYEGWEFKDAYSETKAGVWSDKVGRKDEGHFGVTGLSCEVGNGFQSDLFPSSNGFSVQPGEVDITFDFKRLTVAQNGFNSDSLFRSEQNGTPNGLNSDCGVGIVESDESFGDFEGAFAENGLNQEVSCLYLGPSFRTMMKDEGNFGETGSSFEFGDGSNGSDLFSSSNGFSVQPREEVDVSFDFKQHTVAQNGFSSTSLFKSERNDTENGLNSDGVVGIVESDESFGDFEGAFTETGLNQERNETGSDNHRGALPLSIFGDEELETDDSPNIQDAFTFKPSYPRNGINSQGSNISINDLISNLYCQAEQIPPVDDAGKHTGNGLDSSNEVMDLTLVNSDDDFEDSSWDFKDASIQTSTIDQTSLWAQVDTCDNFTTNSHMINFRDFYCKLKDELSAVCRGHLNNLMRDKHAAGLSGEDAKVAAIDKEIKEACKELHEENIYSQECLEDELPRDVSLKEFIEVSKLKFQVLESEFGLSGRLHLAEQDLGSAVELMKHATSMLDVLTLGSMEDQGIYVYTWSKMISVCAQELKHGSWIWKQLVEKNIQSEILSEPRGKGFILTLGEIYRIVAVLGASTKLYKPWILSSSIDSTSIYALLEECYTLWSTSGIQEALEDISDPIDIEYHGTIKALRESIRFIHSHDELTLGNHILNQQASVCRLSLLTSKAVPEIKMVLWNGKCYFLPLANLWANLINCDPPELPYLDVGS</sequence>
<dbReference type="PANTHER" id="PTHR35701:SF1">
    <property type="entry name" value="OS11G0148400 PROTEIN"/>
    <property type="match status" value="1"/>
</dbReference>
<dbReference type="AlphaFoldDB" id="A0AAV6JP40"/>
<organism evidence="3 4">
    <name type="scientific">Rhododendron griersonianum</name>
    <dbReference type="NCBI Taxonomy" id="479676"/>
    <lineage>
        <taxon>Eukaryota</taxon>
        <taxon>Viridiplantae</taxon>
        <taxon>Streptophyta</taxon>
        <taxon>Embryophyta</taxon>
        <taxon>Tracheophyta</taxon>
        <taxon>Spermatophyta</taxon>
        <taxon>Magnoliopsida</taxon>
        <taxon>eudicotyledons</taxon>
        <taxon>Gunneridae</taxon>
        <taxon>Pentapetalae</taxon>
        <taxon>asterids</taxon>
        <taxon>Ericales</taxon>
        <taxon>Ericaceae</taxon>
        <taxon>Ericoideae</taxon>
        <taxon>Rhodoreae</taxon>
        <taxon>Rhododendron</taxon>
    </lineage>
</organism>
<feature type="compositionally biased region" description="Acidic residues" evidence="1">
    <location>
        <begin position="1"/>
        <end position="14"/>
    </location>
</feature>
<dbReference type="Proteomes" id="UP000823749">
    <property type="component" value="Chromosome 7"/>
</dbReference>
<evidence type="ECO:0000259" key="2">
    <source>
        <dbReference type="Pfam" id="PF25999"/>
    </source>
</evidence>
<dbReference type="PANTHER" id="PTHR35701">
    <property type="entry name" value="OS11G0148400 PROTEIN"/>
    <property type="match status" value="1"/>
</dbReference>
<reference evidence="3" key="1">
    <citation type="submission" date="2020-08" db="EMBL/GenBank/DDBJ databases">
        <title>Plant Genome Project.</title>
        <authorList>
            <person name="Zhang R.-G."/>
        </authorList>
    </citation>
    <scope>NUCLEOTIDE SEQUENCE</scope>
    <source>
        <strain evidence="3">WSP0</strain>
        <tissue evidence="3">Leaf</tissue>
    </source>
</reference>